<organism evidence="1 2">
    <name type="scientific">Colletotrichum gloeosporioides (strain Cg-14)</name>
    <name type="common">Anthracnose fungus</name>
    <name type="synonym">Glomerella cingulata</name>
    <dbReference type="NCBI Taxonomy" id="1237896"/>
    <lineage>
        <taxon>Eukaryota</taxon>
        <taxon>Fungi</taxon>
        <taxon>Dikarya</taxon>
        <taxon>Ascomycota</taxon>
        <taxon>Pezizomycotina</taxon>
        <taxon>Sordariomycetes</taxon>
        <taxon>Hypocreomycetidae</taxon>
        <taxon>Glomerellales</taxon>
        <taxon>Glomerellaceae</taxon>
        <taxon>Colletotrichum</taxon>
        <taxon>Colletotrichum gloeosporioides species complex</taxon>
    </lineage>
</organism>
<dbReference type="EMBL" id="AMYD01002708">
    <property type="protein sequence ID" value="EQB48153.1"/>
    <property type="molecule type" value="Genomic_DNA"/>
</dbReference>
<dbReference type="AlphaFoldDB" id="T0K5A3"/>
<evidence type="ECO:0000313" key="2">
    <source>
        <dbReference type="Proteomes" id="UP000015530"/>
    </source>
</evidence>
<accession>T0K5A3</accession>
<sequence length="181" mass="20677">MAPETLAIPAISPATSQTAVLSRFLPSYDWNLGNLTFRFIRPILVACSRLGYVYPQRLATLPYRRMFVYATLVLALFRTNDTDDAPHRSIVRRLLAGDNQRSVIDRKHNLAVRVRSTLHCENQGSGENISHRAVALEVDGHYYVDLATRDSPDSRRGPPFWHPCMHPYTDQNDDREQWKAA</sequence>
<evidence type="ECO:0000313" key="1">
    <source>
        <dbReference type="EMBL" id="EQB48153.1"/>
    </source>
</evidence>
<dbReference type="OrthoDB" id="4851661at2759"/>
<comment type="caution">
    <text evidence="1">The sequence shown here is derived from an EMBL/GenBank/DDBJ whole genome shotgun (WGS) entry which is preliminary data.</text>
</comment>
<proteinExistence type="predicted"/>
<reference evidence="2" key="1">
    <citation type="journal article" date="2013" name="Mol. Plant Microbe Interact.">
        <title>Global aspects of pacC regulation of pathogenicity genes in Colletotrichum gloeosporioides as revealed by transcriptome analysis.</title>
        <authorList>
            <person name="Alkan N."/>
            <person name="Meng X."/>
            <person name="Friedlander G."/>
            <person name="Reuveni E."/>
            <person name="Sukno S."/>
            <person name="Sherman A."/>
            <person name="Thon M."/>
            <person name="Fluhr R."/>
            <person name="Prusky D."/>
        </authorList>
    </citation>
    <scope>NUCLEOTIDE SEQUENCE [LARGE SCALE GENOMIC DNA]</scope>
    <source>
        <strain evidence="2">Cg-14</strain>
    </source>
</reference>
<dbReference type="HOGENOM" id="CLU_1488895_0_0_1"/>
<protein>
    <submittedName>
        <fullName evidence="1">Uncharacterized protein</fullName>
    </submittedName>
</protein>
<gene>
    <name evidence="1" type="ORF">CGLO_12633</name>
</gene>
<dbReference type="Proteomes" id="UP000015530">
    <property type="component" value="Unassembled WGS sequence"/>
</dbReference>
<name>T0K5A3_COLGC</name>